<name>X1TMM6_9ZZZZ</name>
<dbReference type="AlphaFoldDB" id="X1TMM6"/>
<organism evidence="1">
    <name type="scientific">marine sediment metagenome</name>
    <dbReference type="NCBI Taxonomy" id="412755"/>
    <lineage>
        <taxon>unclassified sequences</taxon>
        <taxon>metagenomes</taxon>
        <taxon>ecological metagenomes</taxon>
    </lineage>
</organism>
<feature type="non-terminal residue" evidence="1">
    <location>
        <position position="1"/>
    </location>
</feature>
<accession>X1TMM6</accession>
<proteinExistence type="predicted"/>
<reference evidence="1" key="1">
    <citation type="journal article" date="2014" name="Front. Microbiol.">
        <title>High frequency of phylogenetically diverse reductive dehalogenase-homologous genes in deep subseafloor sedimentary metagenomes.</title>
        <authorList>
            <person name="Kawai M."/>
            <person name="Futagami T."/>
            <person name="Toyoda A."/>
            <person name="Takaki Y."/>
            <person name="Nishi S."/>
            <person name="Hori S."/>
            <person name="Arai W."/>
            <person name="Tsubouchi T."/>
            <person name="Morono Y."/>
            <person name="Uchiyama I."/>
            <person name="Ito T."/>
            <person name="Fujiyama A."/>
            <person name="Inagaki F."/>
            <person name="Takami H."/>
        </authorList>
    </citation>
    <scope>NUCLEOTIDE SEQUENCE</scope>
    <source>
        <strain evidence="1">Expedition CK06-06</strain>
    </source>
</reference>
<comment type="caution">
    <text evidence="1">The sequence shown here is derived from an EMBL/GenBank/DDBJ whole genome shotgun (WGS) entry which is preliminary data.</text>
</comment>
<gene>
    <name evidence="1" type="ORF">S12H4_41425</name>
</gene>
<evidence type="ECO:0000313" key="1">
    <source>
        <dbReference type="EMBL" id="GAJ06484.1"/>
    </source>
</evidence>
<sequence>AVHKVLLKHGKDCKVVLIKNAPEVVPVFK</sequence>
<protein>
    <submittedName>
        <fullName evidence="1">Uncharacterized protein</fullName>
    </submittedName>
</protein>
<dbReference type="EMBL" id="BARW01025246">
    <property type="protein sequence ID" value="GAJ06484.1"/>
    <property type="molecule type" value="Genomic_DNA"/>
</dbReference>